<evidence type="ECO:0000256" key="2">
    <source>
        <dbReference type="ARBA" id="ARBA00022676"/>
    </source>
</evidence>
<evidence type="ECO:0000259" key="6">
    <source>
        <dbReference type="Pfam" id="PF13632"/>
    </source>
</evidence>
<reference evidence="7 8" key="1">
    <citation type="submission" date="2013-11" db="EMBL/GenBank/DDBJ databases">
        <title>Comparative genomics of Ignicoccus.</title>
        <authorList>
            <person name="Podar M."/>
        </authorList>
    </citation>
    <scope>NUCLEOTIDE SEQUENCE [LARGE SCALE GENOMIC DNA]</scope>
    <source>
        <strain evidence="7 8">DSM 13165</strain>
    </source>
</reference>
<dbReference type="InterPro" id="IPR029044">
    <property type="entry name" value="Nucleotide-diphossugar_trans"/>
</dbReference>
<keyword evidence="4" id="KW-0472">Membrane</keyword>
<dbReference type="GeneID" id="30679873"/>
<evidence type="ECO:0000313" key="8">
    <source>
        <dbReference type="Proteomes" id="UP000060778"/>
    </source>
</evidence>
<keyword evidence="8" id="KW-1185">Reference proteome</keyword>
<dbReference type="SUPFAM" id="SSF53448">
    <property type="entry name" value="Nucleotide-diphospho-sugar transferases"/>
    <property type="match status" value="1"/>
</dbReference>
<dbReference type="KEGG" id="iis:EYM_02365"/>
<dbReference type="AlphaFoldDB" id="A0A0U2MAP6"/>
<dbReference type="EMBL" id="CP006867">
    <property type="protein sequence ID" value="ALU12317.1"/>
    <property type="molecule type" value="Genomic_DNA"/>
</dbReference>
<dbReference type="PANTHER" id="PTHR43179:SF12">
    <property type="entry name" value="GALACTOFURANOSYLTRANSFERASE GLFT2"/>
    <property type="match status" value="1"/>
</dbReference>
<dbReference type="STRING" id="940295.EYM_02365"/>
<dbReference type="GO" id="GO:0016757">
    <property type="term" value="F:glycosyltransferase activity"/>
    <property type="evidence" value="ECO:0007669"/>
    <property type="project" value="UniProtKB-KW"/>
</dbReference>
<evidence type="ECO:0000259" key="5">
    <source>
        <dbReference type="Pfam" id="PF00535"/>
    </source>
</evidence>
<dbReference type="Pfam" id="PF13632">
    <property type="entry name" value="Glyco_trans_2_3"/>
    <property type="match status" value="1"/>
</dbReference>
<dbReference type="Pfam" id="PF00535">
    <property type="entry name" value="Glycos_transf_2"/>
    <property type="match status" value="1"/>
</dbReference>
<evidence type="ECO:0000256" key="3">
    <source>
        <dbReference type="ARBA" id="ARBA00022679"/>
    </source>
</evidence>
<gene>
    <name evidence="7" type="ORF">EYM_02365</name>
</gene>
<evidence type="ECO:0000256" key="4">
    <source>
        <dbReference type="SAM" id="Phobius"/>
    </source>
</evidence>
<accession>A0A0U2MAP6</accession>
<sequence>MELAYEAYGETPQGKEAVASITVYYKIREEFKQIYKESFNSLIKADYIPHEIVLVINGPEQTYREVKKWIDQTEIPIGKRIHLIKLSKNLGFARANNIAFEAITKIRPDIKYIALVNDDLKIYPESLRILTIPLRDSDVAASQGLIFYWDKTGIWYSAQQMVSPMLDVTKNPNLLNPSSHFRGTPARLVAISNLVFPTLVTGGYSVYSVEAIKKCGFFNPVFFLYGEDVELPIRLWRCGYKLYYIPYPVGEHLAGGSFFRKSRNKKENKDFESLTVLKNFFVLGVTGHLNSLEVVNLVITSLLVDIIKLTYDLPFRISLAILPKIKKLLKHYSLQTEQIQPIGDEINGQEISYTYITKLFQRIYGYILLNTSIPALISSVYLSGYRKFLGKTHLLTPKEPMVSVDPARYLQLLKFMLLYEDLCTIDSYIKYLDDKTIPKNVIERCK</sequence>
<feature type="domain" description="Glycosyltransferase 2-like" evidence="5">
    <location>
        <begin position="36"/>
        <end position="187"/>
    </location>
</feature>
<proteinExistence type="inferred from homology"/>
<dbReference type="Gene3D" id="3.90.550.10">
    <property type="entry name" value="Spore Coat Polysaccharide Biosynthesis Protein SpsA, Chain A"/>
    <property type="match status" value="1"/>
</dbReference>
<feature type="transmembrane region" description="Helical" evidence="4">
    <location>
        <begin position="363"/>
        <end position="382"/>
    </location>
</feature>
<evidence type="ECO:0000256" key="1">
    <source>
        <dbReference type="ARBA" id="ARBA00006739"/>
    </source>
</evidence>
<protein>
    <recommendedName>
        <fullName evidence="5 6">Glycosyltransferase 2-like domain-containing protein</fullName>
    </recommendedName>
</protein>
<keyword evidence="2" id="KW-0328">Glycosyltransferase</keyword>
<keyword evidence="4" id="KW-1133">Transmembrane helix</keyword>
<keyword evidence="4" id="KW-0812">Transmembrane</keyword>
<dbReference type="InterPro" id="IPR001173">
    <property type="entry name" value="Glyco_trans_2-like"/>
</dbReference>
<dbReference type="RefSeq" id="WP_075049491.1">
    <property type="nucleotide sequence ID" value="NZ_CP006867.1"/>
</dbReference>
<organism evidence="7 8">
    <name type="scientific">Ignicoccus islandicus DSM 13165</name>
    <dbReference type="NCBI Taxonomy" id="940295"/>
    <lineage>
        <taxon>Archaea</taxon>
        <taxon>Thermoproteota</taxon>
        <taxon>Thermoprotei</taxon>
        <taxon>Desulfurococcales</taxon>
        <taxon>Desulfurococcaceae</taxon>
        <taxon>Ignicoccus</taxon>
    </lineage>
</organism>
<name>A0A0U2MAP6_9CREN</name>
<comment type="similarity">
    <text evidence="1">Belongs to the glycosyltransferase 2 family.</text>
</comment>
<dbReference type="Proteomes" id="UP000060778">
    <property type="component" value="Chromosome"/>
</dbReference>
<evidence type="ECO:0000313" key="7">
    <source>
        <dbReference type="EMBL" id="ALU12317.1"/>
    </source>
</evidence>
<dbReference type="OrthoDB" id="31358at2157"/>
<dbReference type="PANTHER" id="PTHR43179">
    <property type="entry name" value="RHAMNOSYLTRANSFERASE WBBL"/>
    <property type="match status" value="1"/>
</dbReference>
<feature type="domain" description="Glycosyltransferase 2-like" evidence="6">
    <location>
        <begin position="196"/>
        <end position="249"/>
    </location>
</feature>
<keyword evidence="3" id="KW-0808">Transferase</keyword>